<gene>
    <name evidence="5" type="ORF">CEW89_00775</name>
</gene>
<dbReference type="GO" id="GO:0005524">
    <property type="term" value="F:ATP binding"/>
    <property type="evidence" value="ECO:0007669"/>
    <property type="project" value="UniProtKB-KW"/>
</dbReference>
<dbReference type="Pfam" id="PF00005">
    <property type="entry name" value="ABC_tran"/>
    <property type="match status" value="1"/>
</dbReference>
<dbReference type="Proteomes" id="UP000217935">
    <property type="component" value="Chromosome"/>
</dbReference>
<dbReference type="SUPFAM" id="SSF52540">
    <property type="entry name" value="P-loop containing nucleoside triphosphate hydrolases"/>
    <property type="match status" value="1"/>
</dbReference>
<feature type="domain" description="ABC transporter" evidence="4">
    <location>
        <begin position="28"/>
        <end position="256"/>
    </location>
</feature>
<dbReference type="OrthoDB" id="9802264at2"/>
<reference evidence="5 6" key="1">
    <citation type="submission" date="2017-06" db="EMBL/GenBank/DDBJ databases">
        <title>Celeribacter sp. TSPH2 complete genome sequence.</title>
        <authorList>
            <person name="Woo J.-H."/>
            <person name="Kim H.-S."/>
        </authorList>
    </citation>
    <scope>NUCLEOTIDE SEQUENCE [LARGE SCALE GENOMIC DNA]</scope>
    <source>
        <strain evidence="5 6">TSPH2</strain>
    </source>
</reference>
<dbReference type="InterPro" id="IPR003593">
    <property type="entry name" value="AAA+_ATPase"/>
</dbReference>
<proteinExistence type="predicted"/>
<keyword evidence="1" id="KW-0813">Transport</keyword>
<evidence type="ECO:0000256" key="3">
    <source>
        <dbReference type="ARBA" id="ARBA00022840"/>
    </source>
</evidence>
<keyword evidence="3" id="KW-0067">ATP-binding</keyword>
<dbReference type="PANTHER" id="PTHR42781">
    <property type="entry name" value="SPERMIDINE/PUTRESCINE IMPORT ATP-BINDING PROTEIN POTA"/>
    <property type="match status" value="1"/>
</dbReference>
<dbReference type="EMBL" id="CP022196">
    <property type="protein sequence ID" value="ATG49630.1"/>
    <property type="molecule type" value="Genomic_DNA"/>
</dbReference>
<dbReference type="STRING" id="1758178.GCA_001550095_03478"/>
<keyword evidence="2" id="KW-0547">Nucleotide-binding</keyword>
<dbReference type="InterPro" id="IPR050093">
    <property type="entry name" value="ABC_SmlMolc_Importer"/>
</dbReference>
<dbReference type="PANTHER" id="PTHR42781:SF8">
    <property type="entry name" value="BICARBONATE TRANSPORT ATP-BINDING PROTEIN CMPC"/>
    <property type="match status" value="1"/>
</dbReference>
<dbReference type="PROSITE" id="PS50893">
    <property type="entry name" value="ABC_TRANSPORTER_2"/>
    <property type="match status" value="1"/>
</dbReference>
<evidence type="ECO:0000256" key="2">
    <source>
        <dbReference type="ARBA" id="ARBA00022741"/>
    </source>
</evidence>
<dbReference type="InterPro" id="IPR017871">
    <property type="entry name" value="ABC_transporter-like_CS"/>
</dbReference>
<dbReference type="AlphaFoldDB" id="A0A291GHS8"/>
<evidence type="ECO:0000313" key="6">
    <source>
        <dbReference type="Proteomes" id="UP000217935"/>
    </source>
</evidence>
<name>A0A291GHS8_9RHOB</name>
<dbReference type="PROSITE" id="PS00211">
    <property type="entry name" value="ABC_TRANSPORTER_1"/>
    <property type="match status" value="1"/>
</dbReference>
<evidence type="ECO:0000313" key="5">
    <source>
        <dbReference type="EMBL" id="ATG49630.1"/>
    </source>
</evidence>
<organism evidence="5 6">
    <name type="scientific">Celeribacter ethanolicus</name>
    <dbReference type="NCBI Taxonomy" id="1758178"/>
    <lineage>
        <taxon>Bacteria</taxon>
        <taxon>Pseudomonadati</taxon>
        <taxon>Pseudomonadota</taxon>
        <taxon>Alphaproteobacteria</taxon>
        <taxon>Rhodobacterales</taxon>
        <taxon>Roseobacteraceae</taxon>
        <taxon>Celeribacter</taxon>
    </lineage>
</organism>
<dbReference type="KEGG" id="ceh:CEW89_00775"/>
<dbReference type="CDD" id="cd03293">
    <property type="entry name" value="ABC_NrtD_SsuB_transporters"/>
    <property type="match status" value="1"/>
</dbReference>
<dbReference type="GO" id="GO:0016887">
    <property type="term" value="F:ATP hydrolysis activity"/>
    <property type="evidence" value="ECO:0007669"/>
    <property type="project" value="InterPro"/>
</dbReference>
<sequence>MKDQTPSQPSEGQVQEPAHPRVLIGAHVAVKGLSHSYRKADGHVLEDMDFEIHQGEVVALLGRSGCGKSTLLHMLAGLTHPSEGQVVINGNVVEHPSPKWVMMFQAPSLYPWMTVAQNAGLGLKFTRRGYEIAKRVPEVLDLVDLGAFANRNAQELSGGQQQRVALARSLAPRPEMLLLDEPFSALDAFTRRSLQQDVRKIAKDLGLTLVIVTHDVGEAVRMADRVLVLKANPGRIAEDTQIALTEEERGGGTDAFGREHARLMGIYAEVAEMGNAPTENDFTRLSE</sequence>
<protein>
    <submittedName>
        <fullName evidence="5">ABC transporter</fullName>
    </submittedName>
</protein>
<accession>A0A291GHS8</accession>
<evidence type="ECO:0000256" key="1">
    <source>
        <dbReference type="ARBA" id="ARBA00022448"/>
    </source>
</evidence>
<dbReference type="Gene3D" id="3.40.50.300">
    <property type="entry name" value="P-loop containing nucleotide triphosphate hydrolases"/>
    <property type="match status" value="1"/>
</dbReference>
<evidence type="ECO:0000259" key="4">
    <source>
        <dbReference type="PROSITE" id="PS50893"/>
    </source>
</evidence>
<dbReference type="SMART" id="SM00382">
    <property type="entry name" value="AAA"/>
    <property type="match status" value="1"/>
</dbReference>
<dbReference type="InterPro" id="IPR003439">
    <property type="entry name" value="ABC_transporter-like_ATP-bd"/>
</dbReference>
<keyword evidence="6" id="KW-1185">Reference proteome</keyword>
<dbReference type="RefSeq" id="WP_096807079.1">
    <property type="nucleotide sequence ID" value="NZ_CP022196.1"/>
</dbReference>
<dbReference type="InterPro" id="IPR027417">
    <property type="entry name" value="P-loop_NTPase"/>
</dbReference>